<keyword evidence="6" id="KW-1185">Reference proteome</keyword>
<evidence type="ECO:0000313" key="3">
    <source>
        <dbReference type="EMBL" id="MEZ0454748.1"/>
    </source>
</evidence>
<name>A0A4U9VR30_9SPHI</name>
<feature type="domain" description="Isochorismatase-like" evidence="2">
    <location>
        <begin position="21"/>
        <end position="192"/>
    </location>
</feature>
<dbReference type="KEGG" id="stha:NCTC11429_03758"/>
<proteinExistence type="predicted"/>
<dbReference type="RefSeq" id="WP_051607196.1">
    <property type="nucleotide sequence ID" value="NZ_CP158797.1"/>
</dbReference>
<evidence type="ECO:0000313" key="4">
    <source>
        <dbReference type="EMBL" id="VTR48777.1"/>
    </source>
</evidence>
<dbReference type="EMBL" id="JBEOQB010000009">
    <property type="protein sequence ID" value="MEZ0454748.1"/>
    <property type="molecule type" value="Genomic_DNA"/>
</dbReference>
<dbReference type="SUPFAM" id="SSF52499">
    <property type="entry name" value="Isochorismatase-like hydrolases"/>
    <property type="match status" value="1"/>
</dbReference>
<dbReference type="Proteomes" id="UP001566204">
    <property type="component" value="Unassembled WGS sequence"/>
</dbReference>
<dbReference type="AlphaFoldDB" id="A0A4U9VR30"/>
<dbReference type="PANTHER" id="PTHR43540">
    <property type="entry name" value="PEROXYUREIDOACRYLATE/UREIDOACRYLATE AMIDOHYDROLASE-RELATED"/>
    <property type="match status" value="1"/>
</dbReference>
<dbReference type="Gene3D" id="3.40.50.850">
    <property type="entry name" value="Isochorismatase-like"/>
    <property type="match status" value="1"/>
</dbReference>
<organism evidence="4 5">
    <name type="scientific">Sphingobacterium thalpophilum</name>
    <dbReference type="NCBI Taxonomy" id="259"/>
    <lineage>
        <taxon>Bacteria</taxon>
        <taxon>Pseudomonadati</taxon>
        <taxon>Bacteroidota</taxon>
        <taxon>Sphingobacteriia</taxon>
        <taxon>Sphingobacteriales</taxon>
        <taxon>Sphingobacteriaceae</taxon>
        <taxon>Sphingobacterium</taxon>
    </lineage>
</organism>
<dbReference type="InterPro" id="IPR000868">
    <property type="entry name" value="Isochorismatase-like_dom"/>
</dbReference>
<dbReference type="Proteomes" id="UP000308196">
    <property type="component" value="Chromosome"/>
</dbReference>
<evidence type="ECO:0000313" key="5">
    <source>
        <dbReference type="Proteomes" id="UP000308196"/>
    </source>
</evidence>
<accession>A0A4U9VR30</accession>
<dbReference type="EC" id="3.5.1.-" evidence="4"/>
<gene>
    <name evidence="4" type="primary">rutB</name>
    <name evidence="3" type="ORF">ABTW24_24380</name>
    <name evidence="4" type="ORF">NCTC11429_03758</name>
</gene>
<dbReference type="EC" id="3.-.-.-" evidence="3"/>
<dbReference type="CDD" id="cd00431">
    <property type="entry name" value="cysteine_hydrolases"/>
    <property type="match status" value="1"/>
</dbReference>
<dbReference type="InterPro" id="IPR036380">
    <property type="entry name" value="Isochorismatase-like_sf"/>
</dbReference>
<dbReference type="STRING" id="1123265.GCA_000686625_04637"/>
<dbReference type="EMBL" id="LR590484">
    <property type="protein sequence ID" value="VTR48777.1"/>
    <property type="molecule type" value="Genomic_DNA"/>
</dbReference>
<evidence type="ECO:0000256" key="1">
    <source>
        <dbReference type="ARBA" id="ARBA00022801"/>
    </source>
</evidence>
<sequence>MNQHTIDGFARYGRYDYRRTGILIVDPYNDFLHPDGKSYFKSKAVIEKINLLDNMSAIINTARTLGIQILYVPHHHAEPNDYRHWKYPTATQLSTNERQLFAKGSWGGEFHQDFLPTPDDIIIKEHWSQNGFVNTDLDFQLKQHDIDRIILIGMLANSCIEATGRMAMELGYHVTLVTDGTAAYSWENMHAAHEINGPTYAHAILKSNELIHILNMES</sequence>
<dbReference type="PANTHER" id="PTHR43540:SF16">
    <property type="entry name" value="ISOCHORISMATASE-LIKE DOMAIN-CONTAINING PROTEIN"/>
    <property type="match status" value="1"/>
</dbReference>
<evidence type="ECO:0000259" key="2">
    <source>
        <dbReference type="Pfam" id="PF00857"/>
    </source>
</evidence>
<keyword evidence="1 4" id="KW-0378">Hydrolase</keyword>
<protein>
    <submittedName>
        <fullName evidence="3">Isochorismatase family cysteine hydrolase</fullName>
        <ecNumber evidence="3">3.-.-.-</ecNumber>
    </submittedName>
    <submittedName>
        <fullName evidence="4">Peroxyureidoacrylate/ureidoacrylate amidohydrolase RutB</fullName>
        <ecNumber evidence="4">3.5.1.-</ecNumber>
    </submittedName>
</protein>
<evidence type="ECO:0000313" key="6">
    <source>
        <dbReference type="Proteomes" id="UP001566204"/>
    </source>
</evidence>
<reference evidence="3 6" key="2">
    <citation type="submission" date="2024-06" db="EMBL/GenBank/DDBJ databases">
        <title>Soil Sphingobacterium thalpophilum.</title>
        <authorList>
            <person name="Yang J."/>
            <person name="Li J."/>
        </authorList>
    </citation>
    <scope>NUCLEOTIDE SEQUENCE [LARGE SCALE GENOMIC DNA]</scope>
    <source>
        <strain evidence="3 6">22g91tb</strain>
    </source>
</reference>
<dbReference type="GO" id="GO:0016787">
    <property type="term" value="F:hydrolase activity"/>
    <property type="evidence" value="ECO:0007669"/>
    <property type="project" value="UniProtKB-KW"/>
</dbReference>
<reference evidence="4 5" key="1">
    <citation type="submission" date="2019-05" db="EMBL/GenBank/DDBJ databases">
        <authorList>
            <consortium name="Pathogen Informatics"/>
        </authorList>
    </citation>
    <scope>NUCLEOTIDE SEQUENCE [LARGE SCALE GENOMIC DNA]</scope>
    <source>
        <strain evidence="4 5">NCTC11429</strain>
    </source>
</reference>
<dbReference type="InterPro" id="IPR050272">
    <property type="entry name" value="Isochorismatase-like_hydrls"/>
</dbReference>
<dbReference type="Pfam" id="PF00857">
    <property type="entry name" value="Isochorismatase"/>
    <property type="match status" value="1"/>
</dbReference>
<dbReference type="GeneID" id="78464403"/>